<protein>
    <submittedName>
        <fullName evidence="1">Uncharacterized protein</fullName>
    </submittedName>
</protein>
<proteinExistence type="predicted"/>
<organism evidence="1">
    <name type="scientific">marine sediment metagenome</name>
    <dbReference type="NCBI Taxonomy" id="412755"/>
    <lineage>
        <taxon>unclassified sequences</taxon>
        <taxon>metagenomes</taxon>
        <taxon>ecological metagenomes</taxon>
    </lineage>
</organism>
<dbReference type="EMBL" id="BART01003509">
    <property type="protein sequence ID" value="GAG57630.1"/>
    <property type="molecule type" value="Genomic_DNA"/>
</dbReference>
<accession>X0YNB3</accession>
<comment type="caution">
    <text evidence="1">The sequence shown here is derived from an EMBL/GenBank/DDBJ whole genome shotgun (WGS) entry which is preliminary data.</text>
</comment>
<reference evidence="1" key="1">
    <citation type="journal article" date="2014" name="Front. Microbiol.">
        <title>High frequency of phylogenetically diverse reductive dehalogenase-homologous genes in deep subseafloor sedimentary metagenomes.</title>
        <authorList>
            <person name="Kawai M."/>
            <person name="Futagami T."/>
            <person name="Toyoda A."/>
            <person name="Takaki Y."/>
            <person name="Nishi S."/>
            <person name="Hori S."/>
            <person name="Arai W."/>
            <person name="Tsubouchi T."/>
            <person name="Morono Y."/>
            <person name="Uchiyama I."/>
            <person name="Ito T."/>
            <person name="Fujiyama A."/>
            <person name="Inagaki F."/>
            <person name="Takami H."/>
        </authorList>
    </citation>
    <scope>NUCLEOTIDE SEQUENCE</scope>
    <source>
        <strain evidence="1">Expedition CK06-06</strain>
    </source>
</reference>
<name>X0YNB3_9ZZZZ</name>
<dbReference type="AlphaFoldDB" id="X0YNB3"/>
<gene>
    <name evidence="1" type="ORF">S01H4_09610</name>
</gene>
<sequence length="164" mass="18495">MLPLLIGFSKSNPGTQQSDMVSYAKVVSDSFKTGIDVMKSVQTKEKPSNAMEFMKVMKDLVIEGVRNPLLQAIEKTQPQPSAFEQILLNPEMRSAAKEMGMFGGGDSKGVTTAIDLDIEKLRGERMMDMKRLELENQKMLLEIDAKDRKSDEYKRLRVVNTTFI</sequence>
<evidence type="ECO:0000313" key="1">
    <source>
        <dbReference type="EMBL" id="GAG57630.1"/>
    </source>
</evidence>